<dbReference type="Proteomes" id="UP001454036">
    <property type="component" value="Unassembled WGS sequence"/>
</dbReference>
<comment type="caution">
    <text evidence="1">The sequence shown here is derived from an EMBL/GenBank/DDBJ whole genome shotgun (WGS) entry which is preliminary data.</text>
</comment>
<accession>A0AAV3RSI2</accession>
<dbReference type="Gene3D" id="3.10.450.10">
    <property type="match status" value="1"/>
</dbReference>
<evidence type="ECO:0000313" key="1">
    <source>
        <dbReference type="EMBL" id="GAA0180619.1"/>
    </source>
</evidence>
<dbReference type="EMBL" id="BAABME010028606">
    <property type="protein sequence ID" value="GAA0180619.1"/>
    <property type="molecule type" value="Genomic_DNA"/>
</dbReference>
<keyword evidence="2" id="KW-1185">Reference proteome</keyword>
<dbReference type="AlphaFoldDB" id="A0AAV3RSI2"/>
<proteinExistence type="predicted"/>
<protein>
    <submittedName>
        <fullName evidence="1">Uncharacterized protein</fullName>
    </submittedName>
</protein>
<reference evidence="1 2" key="1">
    <citation type="submission" date="2024-01" db="EMBL/GenBank/DDBJ databases">
        <title>The complete chloroplast genome sequence of Lithospermum erythrorhizon: insights into the phylogenetic relationship among Boraginaceae species and the maternal lineages of purple gromwells.</title>
        <authorList>
            <person name="Okada T."/>
            <person name="Watanabe K."/>
        </authorList>
    </citation>
    <scope>NUCLEOTIDE SEQUENCE [LARGE SCALE GENOMIC DNA]</scope>
</reference>
<evidence type="ECO:0000313" key="2">
    <source>
        <dbReference type="Proteomes" id="UP001454036"/>
    </source>
</evidence>
<sequence length="78" mass="9560">MEDNLRPFAHTDYRFVKIQKVVWQRIAGSLYHITFQARNTDKEYRTFQASLYSNECMREVQRLRMKGSSTWYLRELSY</sequence>
<name>A0AAV3RSI2_LITER</name>
<gene>
    <name evidence="1" type="ORF">LIER_42262</name>
</gene>
<dbReference type="InterPro" id="IPR046350">
    <property type="entry name" value="Cystatin_sf"/>
</dbReference>
<organism evidence="1 2">
    <name type="scientific">Lithospermum erythrorhizon</name>
    <name type="common">Purple gromwell</name>
    <name type="synonym">Lithospermum officinale var. erythrorhizon</name>
    <dbReference type="NCBI Taxonomy" id="34254"/>
    <lineage>
        <taxon>Eukaryota</taxon>
        <taxon>Viridiplantae</taxon>
        <taxon>Streptophyta</taxon>
        <taxon>Embryophyta</taxon>
        <taxon>Tracheophyta</taxon>
        <taxon>Spermatophyta</taxon>
        <taxon>Magnoliopsida</taxon>
        <taxon>eudicotyledons</taxon>
        <taxon>Gunneridae</taxon>
        <taxon>Pentapetalae</taxon>
        <taxon>asterids</taxon>
        <taxon>lamiids</taxon>
        <taxon>Boraginales</taxon>
        <taxon>Boraginaceae</taxon>
        <taxon>Boraginoideae</taxon>
        <taxon>Lithospermeae</taxon>
        <taxon>Lithospermum</taxon>
    </lineage>
</organism>
<dbReference type="SUPFAM" id="SSF54403">
    <property type="entry name" value="Cystatin/monellin"/>
    <property type="match status" value="1"/>
</dbReference>